<evidence type="ECO:0008006" key="4">
    <source>
        <dbReference type="Google" id="ProtNLM"/>
    </source>
</evidence>
<dbReference type="AlphaFoldDB" id="X1QBR8"/>
<dbReference type="SMART" id="SM00175">
    <property type="entry name" value="RAB"/>
    <property type="match status" value="1"/>
</dbReference>
<dbReference type="FunFam" id="3.40.50.300:FF:001447">
    <property type="entry name" value="Ras-related protein Rab-1B"/>
    <property type="match status" value="1"/>
</dbReference>
<evidence type="ECO:0000256" key="2">
    <source>
        <dbReference type="ARBA" id="ARBA00023134"/>
    </source>
</evidence>
<proteinExistence type="predicted"/>
<dbReference type="NCBIfam" id="TIGR00231">
    <property type="entry name" value="small_GTP"/>
    <property type="match status" value="1"/>
</dbReference>
<dbReference type="SUPFAM" id="SSF52540">
    <property type="entry name" value="P-loop containing nucleoside triphosphate hydrolases"/>
    <property type="match status" value="1"/>
</dbReference>
<organism evidence="3">
    <name type="scientific">marine sediment metagenome</name>
    <dbReference type="NCBI Taxonomy" id="412755"/>
    <lineage>
        <taxon>unclassified sequences</taxon>
        <taxon>metagenomes</taxon>
        <taxon>ecological metagenomes</taxon>
    </lineage>
</organism>
<dbReference type="Gene3D" id="3.40.50.300">
    <property type="entry name" value="P-loop containing nucleotide triphosphate hydrolases"/>
    <property type="match status" value="1"/>
</dbReference>
<dbReference type="InterPro" id="IPR027417">
    <property type="entry name" value="P-loop_NTPase"/>
</dbReference>
<comment type="caution">
    <text evidence="3">The sequence shown here is derived from an EMBL/GenBank/DDBJ whole genome shotgun (WGS) entry which is preliminary data.</text>
</comment>
<accession>X1QBR8</accession>
<dbReference type="InterPro" id="IPR005225">
    <property type="entry name" value="Small_GTP-bd"/>
</dbReference>
<dbReference type="PROSITE" id="PS51419">
    <property type="entry name" value="RAB"/>
    <property type="match status" value="1"/>
</dbReference>
<dbReference type="InterPro" id="IPR050227">
    <property type="entry name" value="Rab"/>
</dbReference>
<name>X1QBR8_9ZZZZ</name>
<dbReference type="PANTHER" id="PTHR47977">
    <property type="entry name" value="RAS-RELATED PROTEIN RAB"/>
    <property type="match status" value="1"/>
</dbReference>
<reference evidence="3" key="1">
    <citation type="journal article" date="2014" name="Front. Microbiol.">
        <title>High frequency of phylogenetically diverse reductive dehalogenase-homologous genes in deep subseafloor sedimentary metagenomes.</title>
        <authorList>
            <person name="Kawai M."/>
            <person name="Futagami T."/>
            <person name="Toyoda A."/>
            <person name="Takaki Y."/>
            <person name="Nishi S."/>
            <person name="Hori S."/>
            <person name="Arai W."/>
            <person name="Tsubouchi T."/>
            <person name="Morono Y."/>
            <person name="Uchiyama I."/>
            <person name="Ito T."/>
            <person name="Fujiyama A."/>
            <person name="Inagaki F."/>
            <person name="Takami H."/>
        </authorList>
    </citation>
    <scope>NUCLEOTIDE SEQUENCE</scope>
    <source>
        <strain evidence="3">Expedition CK06-06</strain>
    </source>
</reference>
<sequence length="175" mass="20326">MTNFEEFGFKITVIGDGAVGKTSLIKKFTKGTFEKDYIKTIGAQFSRFNKQIDEAIINLIFWDIAGQDDFNFLRPLFYRESRACIIVCNLEENELGEDSFIHIKDWNNELKKYCGNIPVVLFANKVDLVEENDLDIDKIQNIVNKHNFLGYYITSAKTGQGVITFFPFYFFFIIH</sequence>
<protein>
    <recommendedName>
        <fullName evidence="4">Roc domain-containing protein</fullName>
    </recommendedName>
</protein>
<evidence type="ECO:0000313" key="3">
    <source>
        <dbReference type="EMBL" id="GAI65932.1"/>
    </source>
</evidence>
<gene>
    <name evidence="3" type="ORF">S12H4_05811</name>
</gene>
<dbReference type="EMBL" id="BARW01001967">
    <property type="protein sequence ID" value="GAI65932.1"/>
    <property type="molecule type" value="Genomic_DNA"/>
</dbReference>
<dbReference type="PRINTS" id="PR00449">
    <property type="entry name" value="RASTRNSFRMNG"/>
</dbReference>
<evidence type="ECO:0000256" key="1">
    <source>
        <dbReference type="ARBA" id="ARBA00022741"/>
    </source>
</evidence>
<dbReference type="SMART" id="SM00174">
    <property type="entry name" value="RHO"/>
    <property type="match status" value="1"/>
</dbReference>
<dbReference type="GO" id="GO:0005525">
    <property type="term" value="F:GTP binding"/>
    <property type="evidence" value="ECO:0007669"/>
    <property type="project" value="UniProtKB-KW"/>
</dbReference>
<dbReference type="InterPro" id="IPR001806">
    <property type="entry name" value="Small_GTPase"/>
</dbReference>
<dbReference type="Pfam" id="PF00071">
    <property type="entry name" value="Ras"/>
    <property type="match status" value="1"/>
</dbReference>
<keyword evidence="1" id="KW-0547">Nucleotide-binding</keyword>
<dbReference type="CDD" id="cd00154">
    <property type="entry name" value="Rab"/>
    <property type="match status" value="1"/>
</dbReference>
<dbReference type="GO" id="GO:0003924">
    <property type="term" value="F:GTPase activity"/>
    <property type="evidence" value="ECO:0007669"/>
    <property type="project" value="InterPro"/>
</dbReference>
<dbReference type="PROSITE" id="PS51420">
    <property type="entry name" value="RHO"/>
    <property type="match status" value="1"/>
</dbReference>
<dbReference type="SMART" id="SM00173">
    <property type="entry name" value="RAS"/>
    <property type="match status" value="1"/>
</dbReference>
<keyword evidence="2" id="KW-0342">GTP-binding</keyword>